<evidence type="ECO:0000259" key="1">
    <source>
        <dbReference type="Pfam" id="PF13946"/>
    </source>
</evidence>
<protein>
    <submittedName>
        <fullName evidence="2">DUF4214 domain-containing protein</fullName>
    </submittedName>
</protein>
<proteinExistence type="predicted"/>
<dbReference type="Proteomes" id="UP000450676">
    <property type="component" value="Unassembled WGS sequence"/>
</dbReference>
<dbReference type="Pfam" id="PF13946">
    <property type="entry name" value="DUF4214"/>
    <property type="match status" value="1"/>
</dbReference>
<dbReference type="AlphaFoldDB" id="A0A7X4KLA1"/>
<sequence length="493" mass="50483">MTTVTINFSQATLSTLETYRATHVPLTLAGEFDKLIKAGYNFSSTHAVYTGGSLAGPDGYLDYPDGSFQTFSGLVNTTPGAASGTFSAGSLEDHISGNYRLVYDGQLNFGYSTSASNGLLLSNKGGTINTLTLQQLITAGTAGYDNTIGNTVLKAHGSVTSSDGNLFSGVVDTLTRTTELFEEGGRITGDFTVSGNSTAIGQGSASTAFGGTLSSYAQYYTDGSSALISAAAIAVTGSTVANEQQLLANAANFGGDDSIAVTLPAIVNTNWLIASGAGDDRISITGGGARLSVDAGSGKDIIVMNDYGHAIDGGAGIDTAVFAGNRAAYAVTGAGGGFSVRAAAGGSANTLSNVERIQFADGGLALDVNGNAGQLYRLYQSAFNRAPDAAGAGFWLTALDNGTTLKQIIGGFSTAQEFINLYGVNTNFDTLVTALYVNALDRQPEAAGKAYWINALEHGLSVVDMVLEFSESPESHTLNAGLIANGFAYTPYG</sequence>
<organism evidence="2 3">
    <name type="scientific">Pseudoduganella aquatica</name>
    <dbReference type="NCBI Taxonomy" id="2660641"/>
    <lineage>
        <taxon>Bacteria</taxon>
        <taxon>Pseudomonadati</taxon>
        <taxon>Pseudomonadota</taxon>
        <taxon>Betaproteobacteria</taxon>
        <taxon>Burkholderiales</taxon>
        <taxon>Oxalobacteraceae</taxon>
        <taxon>Telluria group</taxon>
        <taxon>Pseudoduganella</taxon>
    </lineage>
</organism>
<evidence type="ECO:0000313" key="3">
    <source>
        <dbReference type="Proteomes" id="UP000450676"/>
    </source>
</evidence>
<gene>
    <name evidence="2" type="ORF">GTP77_04365</name>
</gene>
<reference evidence="2 3" key="1">
    <citation type="submission" date="2019-12" db="EMBL/GenBank/DDBJ databases">
        <title>Novel species isolated from a subtropical stream in China.</title>
        <authorList>
            <person name="Lu H."/>
        </authorList>
    </citation>
    <scope>NUCLEOTIDE SEQUENCE [LARGE SCALE GENOMIC DNA]</scope>
    <source>
        <strain evidence="2 3">FT127W</strain>
    </source>
</reference>
<feature type="domain" description="DUF4214" evidence="1">
    <location>
        <begin position="416"/>
        <end position="477"/>
    </location>
</feature>
<accession>A0A7X4KLA1</accession>
<dbReference type="InterPro" id="IPR025282">
    <property type="entry name" value="DUF4214"/>
</dbReference>
<dbReference type="RefSeq" id="WP_161070952.1">
    <property type="nucleotide sequence ID" value="NZ_WWCU01000003.1"/>
</dbReference>
<evidence type="ECO:0000313" key="2">
    <source>
        <dbReference type="EMBL" id="MYN06565.1"/>
    </source>
</evidence>
<dbReference type="EMBL" id="WWCU01000003">
    <property type="protein sequence ID" value="MYN06565.1"/>
    <property type="molecule type" value="Genomic_DNA"/>
</dbReference>
<name>A0A7X4KLA1_9BURK</name>
<keyword evidence="3" id="KW-1185">Reference proteome</keyword>
<comment type="caution">
    <text evidence="2">The sequence shown here is derived from an EMBL/GenBank/DDBJ whole genome shotgun (WGS) entry which is preliminary data.</text>
</comment>